<dbReference type="AlphaFoldDB" id="A0A437KS44"/>
<comment type="caution">
    <text evidence="3">The sequence shown here is derived from an EMBL/GenBank/DDBJ whole genome shotgun (WGS) entry which is preliminary data.</text>
</comment>
<feature type="transmembrane region" description="Helical" evidence="1">
    <location>
        <begin position="87"/>
        <end position="108"/>
    </location>
</feature>
<feature type="transmembrane region" description="Helical" evidence="1">
    <location>
        <begin position="6"/>
        <end position="25"/>
    </location>
</feature>
<feature type="domain" description="Peptidase M56" evidence="2">
    <location>
        <begin position="153"/>
        <end position="254"/>
    </location>
</feature>
<reference evidence="3 4" key="1">
    <citation type="submission" date="2019-01" db="EMBL/GenBank/DDBJ databases">
        <authorList>
            <person name="Chen W.-M."/>
        </authorList>
    </citation>
    <scope>NUCLEOTIDE SEQUENCE [LARGE SCALE GENOMIC DNA]</scope>
    <source>
        <strain evidence="3 4">BBQ-12</strain>
    </source>
</reference>
<dbReference type="Pfam" id="PF05569">
    <property type="entry name" value="Peptidase_M56"/>
    <property type="match status" value="1"/>
</dbReference>
<dbReference type="OrthoDB" id="1522859at2"/>
<organism evidence="3 4">
    <name type="scientific">Flavobacterium sufflavum</name>
    <dbReference type="NCBI Taxonomy" id="1921138"/>
    <lineage>
        <taxon>Bacteria</taxon>
        <taxon>Pseudomonadati</taxon>
        <taxon>Bacteroidota</taxon>
        <taxon>Flavobacteriia</taxon>
        <taxon>Flavobacteriales</taxon>
        <taxon>Flavobacteriaceae</taxon>
        <taxon>Flavobacterium</taxon>
    </lineage>
</organism>
<keyword evidence="1" id="KW-1133">Transmembrane helix</keyword>
<keyword evidence="1" id="KW-0472">Membrane</keyword>
<dbReference type="InterPro" id="IPR008756">
    <property type="entry name" value="Peptidase_M56"/>
</dbReference>
<name>A0A437KS44_9FLAO</name>
<evidence type="ECO:0000256" key="1">
    <source>
        <dbReference type="SAM" id="Phobius"/>
    </source>
</evidence>
<proteinExistence type="predicted"/>
<keyword evidence="1" id="KW-0812">Transmembrane</keyword>
<dbReference type="EMBL" id="SACJ01000007">
    <property type="protein sequence ID" value="RVT74903.1"/>
    <property type="molecule type" value="Genomic_DNA"/>
</dbReference>
<sequence>MENLFIYFIKASGLIGVFYFAYVLLLRKETFFSGNRWFLLLGLMSSSVLPLFFITKIIWVEPTPTNIDWSNIPVTTSVVTPKPQIDWYLILTYVYFTGIAILFLKLVFDLKSLISLLKGKTIQQQGNFKLIDITENIAPFSYFNYIVYNSSLYSTTELENILEHEKVHSQQKHSVDVLISRLFCIIFWFNPLIWLYKKAIAQNLEFIADSEAAKKITDKKAYQFTLLKITTQENCVALTNHFYQSLIKKRIIMLNKNQSKKWNSWKYITVFPALVAFVFLFQIEVVAQEKETPKQETQDKINTKTGRLKLTISGAKESKIFNRKFEFRDELLVVNGTPTNRDPRDLYIDRISSIKELNKEQAITKYGTLGKNGAFEITTENNISPFSDKTKSIDSTKKTKEFKSTNKNKENGKNKVVEENTIGYTTPAFDYKKALILIDGKESDYETFLQMKTEKIKIVNVGPFESASEEMKKNILAKYGEKARNGVLEAYTYNKYDVNELKSLPHKTVKGFQILKQDPKVNDSKVEAIPVTTNLKKFIIEDKNTDYNKAVVIIDGKVSTSKVLNKLNPNEIASISVRKITDASQKEKEAVIQKYGENAINGVVEIHTKNIK</sequence>
<evidence type="ECO:0000313" key="4">
    <source>
        <dbReference type="Proteomes" id="UP000285211"/>
    </source>
</evidence>
<dbReference type="InterPro" id="IPR052173">
    <property type="entry name" value="Beta-lactam_resp_regulator"/>
</dbReference>
<keyword evidence="4" id="KW-1185">Reference proteome</keyword>
<dbReference type="CDD" id="cd07341">
    <property type="entry name" value="M56_BlaR1_MecR1_like"/>
    <property type="match status" value="1"/>
</dbReference>
<dbReference type="Proteomes" id="UP000285211">
    <property type="component" value="Unassembled WGS sequence"/>
</dbReference>
<gene>
    <name evidence="3" type="ORF">EOD40_12075</name>
</gene>
<protein>
    <submittedName>
        <fullName evidence="3">M56 family peptidase</fullName>
    </submittedName>
</protein>
<feature type="transmembrane region" description="Helical" evidence="1">
    <location>
        <begin position="37"/>
        <end position="59"/>
    </location>
</feature>
<feature type="transmembrane region" description="Helical" evidence="1">
    <location>
        <begin position="178"/>
        <end position="196"/>
    </location>
</feature>
<accession>A0A437KS44</accession>
<dbReference type="PANTHER" id="PTHR34978">
    <property type="entry name" value="POSSIBLE SENSOR-TRANSDUCER PROTEIN BLAR"/>
    <property type="match status" value="1"/>
</dbReference>
<dbReference type="RefSeq" id="WP_128195865.1">
    <property type="nucleotide sequence ID" value="NZ_SACJ01000007.1"/>
</dbReference>
<evidence type="ECO:0000313" key="3">
    <source>
        <dbReference type="EMBL" id="RVT74903.1"/>
    </source>
</evidence>
<dbReference type="PANTHER" id="PTHR34978:SF3">
    <property type="entry name" value="SLR0241 PROTEIN"/>
    <property type="match status" value="1"/>
</dbReference>
<evidence type="ECO:0000259" key="2">
    <source>
        <dbReference type="Pfam" id="PF05569"/>
    </source>
</evidence>